<dbReference type="Proteomes" id="UP000198891">
    <property type="component" value="Unassembled WGS sequence"/>
</dbReference>
<dbReference type="GO" id="GO:0005886">
    <property type="term" value="C:plasma membrane"/>
    <property type="evidence" value="ECO:0007669"/>
    <property type="project" value="UniProtKB-SubCell"/>
</dbReference>
<sequence length="118" mass="11995">MGYLYLSVAIVAEVIATTFLKVASGEGSKWWAYLIVAAGYLLAFTMLSLTLGAGVPLGIAYAVWAGAGVVLVAVVSWLAFGELLTWQQLVGIALVVGGVLLLELGGNHGDAAAAGKAS</sequence>
<dbReference type="SUPFAM" id="SSF103481">
    <property type="entry name" value="Multidrug resistance efflux transporter EmrE"/>
    <property type="match status" value="1"/>
</dbReference>
<dbReference type="AlphaFoldDB" id="A0A1H3Q3K7"/>
<keyword evidence="4 7" id="KW-0812">Transmembrane</keyword>
<keyword evidence="2" id="KW-0813">Transport</keyword>
<dbReference type="GO" id="GO:0015297">
    <property type="term" value="F:antiporter activity"/>
    <property type="evidence" value="ECO:0007669"/>
    <property type="project" value="TreeGrafter"/>
</dbReference>
<evidence type="ECO:0000256" key="3">
    <source>
        <dbReference type="ARBA" id="ARBA00022475"/>
    </source>
</evidence>
<proteinExistence type="inferred from homology"/>
<evidence type="ECO:0000313" key="9">
    <source>
        <dbReference type="EMBL" id="SDZ07966.1"/>
    </source>
</evidence>
<dbReference type="PANTHER" id="PTHR30561:SF1">
    <property type="entry name" value="MULTIDRUG TRANSPORTER EMRE"/>
    <property type="match status" value="1"/>
</dbReference>
<evidence type="ECO:0000313" key="10">
    <source>
        <dbReference type="Proteomes" id="UP000198891"/>
    </source>
</evidence>
<evidence type="ECO:0000256" key="2">
    <source>
        <dbReference type="ARBA" id="ARBA00022448"/>
    </source>
</evidence>
<dbReference type="Gene3D" id="1.10.3730.20">
    <property type="match status" value="1"/>
</dbReference>
<dbReference type="InterPro" id="IPR037185">
    <property type="entry name" value="EmrE-like"/>
</dbReference>
<dbReference type="STRING" id="381665.SAMN05216554_2293"/>
<evidence type="ECO:0000256" key="8">
    <source>
        <dbReference type="SAM" id="Phobius"/>
    </source>
</evidence>
<dbReference type="PANTHER" id="PTHR30561">
    <property type="entry name" value="SMR FAMILY PROTON-DEPENDENT DRUG EFFLUX TRANSPORTER SUGE"/>
    <property type="match status" value="1"/>
</dbReference>
<gene>
    <name evidence="9" type="ORF">SAMN05216554_2293</name>
</gene>
<evidence type="ECO:0000256" key="7">
    <source>
        <dbReference type="RuleBase" id="RU003942"/>
    </source>
</evidence>
<dbReference type="InterPro" id="IPR045324">
    <property type="entry name" value="Small_multidrug_res"/>
</dbReference>
<organism evidence="9 10">
    <name type="scientific">Herbiconiux ginsengi</name>
    <dbReference type="NCBI Taxonomy" id="381665"/>
    <lineage>
        <taxon>Bacteria</taxon>
        <taxon>Bacillati</taxon>
        <taxon>Actinomycetota</taxon>
        <taxon>Actinomycetes</taxon>
        <taxon>Micrococcales</taxon>
        <taxon>Microbacteriaceae</taxon>
        <taxon>Herbiconiux</taxon>
    </lineage>
</organism>
<comment type="similarity">
    <text evidence="7">Belongs to the drug/metabolite transporter (DMT) superfamily. Small multidrug resistance (SMR) (TC 2.A.7.1) family.</text>
</comment>
<feature type="transmembrane region" description="Helical" evidence="8">
    <location>
        <begin position="86"/>
        <end position="106"/>
    </location>
</feature>
<dbReference type="InterPro" id="IPR000390">
    <property type="entry name" value="Small_drug/metabolite_transptr"/>
</dbReference>
<feature type="transmembrane region" description="Helical" evidence="8">
    <location>
        <begin position="30"/>
        <end position="52"/>
    </location>
</feature>
<evidence type="ECO:0000256" key="5">
    <source>
        <dbReference type="ARBA" id="ARBA00022989"/>
    </source>
</evidence>
<reference evidence="9 10" key="1">
    <citation type="submission" date="2016-10" db="EMBL/GenBank/DDBJ databases">
        <authorList>
            <person name="de Groot N.N."/>
        </authorList>
    </citation>
    <scope>NUCLEOTIDE SEQUENCE [LARGE SCALE GENOMIC DNA]</scope>
    <source>
        <strain evidence="9 10">CGMCC 4.3491</strain>
    </source>
</reference>
<keyword evidence="6 8" id="KW-0472">Membrane</keyword>
<name>A0A1H3Q3K7_9MICO</name>
<dbReference type="Pfam" id="PF00893">
    <property type="entry name" value="Multi_Drug_Res"/>
    <property type="match status" value="1"/>
</dbReference>
<dbReference type="GO" id="GO:0015220">
    <property type="term" value="F:choline transmembrane transporter activity"/>
    <property type="evidence" value="ECO:0007669"/>
    <property type="project" value="TreeGrafter"/>
</dbReference>
<feature type="transmembrane region" description="Helical" evidence="8">
    <location>
        <begin position="59"/>
        <end position="80"/>
    </location>
</feature>
<dbReference type="GO" id="GO:0015199">
    <property type="term" value="F:amino-acid betaine transmembrane transporter activity"/>
    <property type="evidence" value="ECO:0007669"/>
    <property type="project" value="TreeGrafter"/>
</dbReference>
<protein>
    <submittedName>
        <fullName evidence="9">Small multidrug resistance pump</fullName>
    </submittedName>
</protein>
<evidence type="ECO:0000256" key="4">
    <source>
        <dbReference type="ARBA" id="ARBA00022692"/>
    </source>
</evidence>
<dbReference type="GO" id="GO:0031460">
    <property type="term" value="P:glycine betaine transport"/>
    <property type="evidence" value="ECO:0007669"/>
    <property type="project" value="TreeGrafter"/>
</dbReference>
<evidence type="ECO:0000256" key="6">
    <source>
        <dbReference type="ARBA" id="ARBA00023136"/>
    </source>
</evidence>
<comment type="subcellular location">
    <subcellularLocation>
        <location evidence="1 7">Cell membrane</location>
        <topology evidence="1 7">Multi-pass membrane protein</topology>
    </subcellularLocation>
</comment>
<keyword evidence="5 8" id="KW-1133">Transmembrane helix</keyword>
<keyword evidence="10" id="KW-1185">Reference proteome</keyword>
<accession>A0A1H3Q3K7</accession>
<evidence type="ECO:0000256" key="1">
    <source>
        <dbReference type="ARBA" id="ARBA00004651"/>
    </source>
</evidence>
<dbReference type="EMBL" id="FNPZ01000002">
    <property type="protein sequence ID" value="SDZ07966.1"/>
    <property type="molecule type" value="Genomic_DNA"/>
</dbReference>
<keyword evidence="3" id="KW-1003">Cell membrane</keyword>